<dbReference type="RefSeq" id="XP_002956567.1">
    <property type="nucleotide sequence ID" value="XM_002956521.1"/>
</dbReference>
<feature type="domain" description="Pherophorin" evidence="1">
    <location>
        <begin position="170"/>
        <end position="244"/>
    </location>
</feature>
<evidence type="ECO:0000313" key="3">
    <source>
        <dbReference type="Proteomes" id="UP000001058"/>
    </source>
</evidence>
<feature type="domain" description="Pherophorin" evidence="1">
    <location>
        <begin position="4"/>
        <end position="132"/>
    </location>
</feature>
<gene>
    <name evidence="2" type="ORF">VOLCADRAFT_97603</name>
</gene>
<protein>
    <recommendedName>
        <fullName evidence="1">Pherophorin domain-containing protein</fullName>
    </recommendedName>
</protein>
<name>D8UD55_VOLCA</name>
<dbReference type="InParanoid" id="D8UD55"/>
<dbReference type="Proteomes" id="UP000001058">
    <property type="component" value="Unassembled WGS sequence"/>
</dbReference>
<keyword evidence="3" id="KW-1185">Reference proteome</keyword>
<evidence type="ECO:0000259" key="1">
    <source>
        <dbReference type="Pfam" id="PF12499"/>
    </source>
</evidence>
<dbReference type="Pfam" id="PF12499">
    <property type="entry name" value="DUF3707"/>
    <property type="match status" value="2"/>
</dbReference>
<dbReference type="eggNOG" id="ENOG502SZST">
    <property type="taxonomic scope" value="Eukaryota"/>
</dbReference>
<reference evidence="2 3" key="1">
    <citation type="journal article" date="2010" name="Science">
        <title>Genomic analysis of organismal complexity in the multicellular green alga Volvox carteri.</title>
        <authorList>
            <person name="Prochnik S.E."/>
            <person name="Umen J."/>
            <person name="Nedelcu A.M."/>
            <person name="Hallmann A."/>
            <person name="Miller S.M."/>
            <person name="Nishii I."/>
            <person name="Ferris P."/>
            <person name="Kuo A."/>
            <person name="Mitros T."/>
            <person name="Fritz-Laylin L.K."/>
            <person name="Hellsten U."/>
            <person name="Chapman J."/>
            <person name="Simakov O."/>
            <person name="Rensing S.A."/>
            <person name="Terry A."/>
            <person name="Pangilinan J."/>
            <person name="Kapitonov V."/>
            <person name="Jurka J."/>
            <person name="Salamov A."/>
            <person name="Shapiro H."/>
            <person name="Schmutz J."/>
            <person name="Grimwood J."/>
            <person name="Lindquist E."/>
            <person name="Lucas S."/>
            <person name="Grigoriev I.V."/>
            <person name="Schmitt R."/>
            <person name="Kirk D."/>
            <person name="Rokhsar D.S."/>
        </authorList>
    </citation>
    <scope>NUCLEOTIDE SEQUENCE [LARGE SCALE GENOMIC DNA]</scope>
    <source>
        <strain evidence="3">f. Nagariensis / Eve</strain>
    </source>
</reference>
<organism evidence="3">
    <name type="scientific">Volvox carteri f. nagariensis</name>
    <dbReference type="NCBI Taxonomy" id="3068"/>
    <lineage>
        <taxon>Eukaryota</taxon>
        <taxon>Viridiplantae</taxon>
        <taxon>Chlorophyta</taxon>
        <taxon>core chlorophytes</taxon>
        <taxon>Chlorophyceae</taxon>
        <taxon>CS clade</taxon>
        <taxon>Chlamydomonadales</taxon>
        <taxon>Volvocaceae</taxon>
        <taxon>Volvox</taxon>
    </lineage>
</organism>
<dbReference type="OrthoDB" id="536161at2759"/>
<dbReference type="KEGG" id="vcn:VOLCADRAFT_97603"/>
<dbReference type="EMBL" id="GL378383">
    <property type="protein sequence ID" value="EFJ42334.1"/>
    <property type="molecule type" value="Genomic_DNA"/>
</dbReference>
<dbReference type="GeneID" id="9619939"/>
<accession>D8UD55</accession>
<dbReference type="InterPro" id="IPR024616">
    <property type="entry name" value="Pherophorin"/>
</dbReference>
<evidence type="ECO:0000313" key="2">
    <source>
        <dbReference type="EMBL" id="EFJ42334.1"/>
    </source>
</evidence>
<dbReference type="AlphaFoldDB" id="D8UD55"/>
<sequence>MCINQQSPYTLIPLPPVQRAGFVRTCFRVAYVGCDRNLACCRELLGSVQRLILDTNPQCVDQFNLGGVLVNGQPSQSWSISTHDSGYELKISNLQASNSTFPGSTICIVGYPECSTWADVCRGYPARGCSSSSTSGAFTFGNGANCTQLENLIAADIAANAAALNNMARAPYAIGNLSTSPTKPSTGLPAVSMCFTVGSQACNSKYSCCQMDFAKVEIPISPVCKSAVQEIRVDGKKVSYSWDAAKFCLNGKCQVNIYSTDNKCCPATFIS</sequence>
<proteinExistence type="predicted"/>